<accession>A0A367JVC4</accession>
<reference evidence="1 2" key="1">
    <citation type="journal article" date="2018" name="G3 (Bethesda)">
        <title>Phylogenetic and Phylogenomic Definition of Rhizopus Species.</title>
        <authorList>
            <person name="Gryganskyi A.P."/>
            <person name="Golan J."/>
            <person name="Dolatabadi S."/>
            <person name="Mondo S."/>
            <person name="Robb S."/>
            <person name="Idnurm A."/>
            <person name="Muszewska A."/>
            <person name="Steczkiewicz K."/>
            <person name="Masonjones S."/>
            <person name="Liao H.L."/>
            <person name="Gajdeczka M.T."/>
            <person name="Anike F."/>
            <person name="Vuek A."/>
            <person name="Anishchenko I.M."/>
            <person name="Voigt K."/>
            <person name="de Hoog G.S."/>
            <person name="Smith M.E."/>
            <person name="Heitman J."/>
            <person name="Vilgalys R."/>
            <person name="Stajich J.E."/>
        </authorList>
    </citation>
    <scope>NUCLEOTIDE SEQUENCE [LARGE SCALE GENOMIC DNA]</scope>
    <source>
        <strain evidence="1 2">LSU 92-RS-03</strain>
    </source>
</reference>
<sequence length="71" mass="8174">MPKEPLCKYASLNVNGLVKTTNNKTLSNYLRFLRLQQFSILCLEETYASTPKVIDSLNIRLPSTQSFWTPH</sequence>
<dbReference type="Gene3D" id="3.60.10.10">
    <property type="entry name" value="Endonuclease/exonuclease/phosphatase"/>
    <property type="match status" value="1"/>
</dbReference>
<dbReference type="SUPFAM" id="SSF56219">
    <property type="entry name" value="DNase I-like"/>
    <property type="match status" value="1"/>
</dbReference>
<protein>
    <recommendedName>
        <fullName evidence="3">Endonuclease/exonuclease/phosphatase domain-containing protein</fullName>
    </recommendedName>
</protein>
<dbReference type="EMBL" id="PJQM01002637">
    <property type="protein sequence ID" value="RCH93855.1"/>
    <property type="molecule type" value="Genomic_DNA"/>
</dbReference>
<dbReference type="InterPro" id="IPR036691">
    <property type="entry name" value="Endo/exonu/phosph_ase_sf"/>
</dbReference>
<evidence type="ECO:0008006" key="3">
    <source>
        <dbReference type="Google" id="ProtNLM"/>
    </source>
</evidence>
<dbReference type="AlphaFoldDB" id="A0A367JVC4"/>
<evidence type="ECO:0000313" key="1">
    <source>
        <dbReference type="EMBL" id="RCH93855.1"/>
    </source>
</evidence>
<evidence type="ECO:0000313" key="2">
    <source>
        <dbReference type="Proteomes" id="UP000253551"/>
    </source>
</evidence>
<dbReference type="Proteomes" id="UP000253551">
    <property type="component" value="Unassembled WGS sequence"/>
</dbReference>
<keyword evidence="2" id="KW-1185">Reference proteome</keyword>
<dbReference type="OrthoDB" id="2289333at2759"/>
<comment type="caution">
    <text evidence="1">The sequence shown here is derived from an EMBL/GenBank/DDBJ whole genome shotgun (WGS) entry which is preliminary data.</text>
</comment>
<organism evidence="1 2">
    <name type="scientific">Rhizopus stolonifer</name>
    <name type="common">Rhizopus nigricans</name>
    <dbReference type="NCBI Taxonomy" id="4846"/>
    <lineage>
        <taxon>Eukaryota</taxon>
        <taxon>Fungi</taxon>
        <taxon>Fungi incertae sedis</taxon>
        <taxon>Mucoromycota</taxon>
        <taxon>Mucoromycotina</taxon>
        <taxon>Mucoromycetes</taxon>
        <taxon>Mucorales</taxon>
        <taxon>Mucorineae</taxon>
        <taxon>Rhizopodaceae</taxon>
        <taxon>Rhizopus</taxon>
    </lineage>
</organism>
<gene>
    <name evidence="1" type="ORF">CU098_011412</name>
</gene>
<proteinExistence type="predicted"/>
<feature type="non-terminal residue" evidence="1">
    <location>
        <position position="71"/>
    </location>
</feature>
<name>A0A367JVC4_RHIST</name>